<dbReference type="CDD" id="cd18280">
    <property type="entry name" value="BTB_POZ_BPM_plant"/>
    <property type="match status" value="1"/>
</dbReference>
<feature type="domain" description="BTB" evidence="5">
    <location>
        <begin position="187"/>
        <end position="253"/>
    </location>
</feature>
<name>A0AA86RSR9_9FABA</name>
<dbReference type="InterPro" id="IPR000210">
    <property type="entry name" value="BTB/POZ_dom"/>
</dbReference>
<dbReference type="InterPro" id="IPR056423">
    <property type="entry name" value="BACK_BPM_SPOP"/>
</dbReference>
<evidence type="ECO:0000313" key="8">
    <source>
        <dbReference type="Proteomes" id="UP001189624"/>
    </source>
</evidence>
<dbReference type="EMBL" id="OY731398">
    <property type="protein sequence ID" value="CAJ1919790.1"/>
    <property type="molecule type" value="Genomic_DNA"/>
</dbReference>
<evidence type="ECO:0000256" key="1">
    <source>
        <dbReference type="ARBA" id="ARBA00004184"/>
    </source>
</evidence>
<dbReference type="SMART" id="SM00225">
    <property type="entry name" value="BTB"/>
    <property type="match status" value="1"/>
</dbReference>
<dbReference type="AlphaFoldDB" id="A0AA86RSR9"/>
<dbReference type="GO" id="GO:0012505">
    <property type="term" value="C:endomembrane system"/>
    <property type="evidence" value="ECO:0007669"/>
    <property type="project" value="UniProtKB-SubCell"/>
</dbReference>
<dbReference type="Proteomes" id="UP001189624">
    <property type="component" value="Chromosome 1"/>
</dbReference>
<dbReference type="SUPFAM" id="SSF49599">
    <property type="entry name" value="TRAF domain-like"/>
    <property type="match status" value="1"/>
</dbReference>
<dbReference type="InterPro" id="IPR008974">
    <property type="entry name" value="TRAF-like"/>
</dbReference>
<evidence type="ECO:0000256" key="2">
    <source>
        <dbReference type="ARBA" id="ARBA00004906"/>
    </source>
</evidence>
<protein>
    <recommendedName>
        <fullName evidence="9">BTB/POZ and MATH domain-containing protein 4</fullName>
    </recommendedName>
</protein>
<feature type="domain" description="MATH" evidence="6">
    <location>
        <begin position="20"/>
        <end position="153"/>
    </location>
</feature>
<dbReference type="InterPro" id="IPR045005">
    <property type="entry name" value="BPM1-6"/>
</dbReference>
<dbReference type="PANTHER" id="PTHR26379:SF466">
    <property type="entry name" value="BTB_POZ AND MATH DOMAIN-CONTAINING PROTEIN 4"/>
    <property type="match status" value="1"/>
</dbReference>
<feature type="region of interest" description="Disordered" evidence="4">
    <location>
        <begin position="365"/>
        <end position="400"/>
    </location>
</feature>
<dbReference type="SUPFAM" id="SSF54695">
    <property type="entry name" value="POZ domain"/>
    <property type="match status" value="1"/>
</dbReference>
<reference evidence="7" key="1">
    <citation type="submission" date="2023-10" db="EMBL/GenBank/DDBJ databases">
        <authorList>
            <person name="Domelevo Entfellner J.-B."/>
        </authorList>
    </citation>
    <scope>NUCLEOTIDE SEQUENCE</scope>
</reference>
<proteinExistence type="inferred from homology"/>
<sequence length="400" mass="44770">MAPKMNNSTTSSRLVTEMVKGSHEFKIKGYSLVKGIGVGKFIESETFNVGGYGWAIHFYPDGKEPQVNAVYISVFVALVSNDKDVPAKFEIAMHDQRGIAKDFVLGHFDGSLMKTLHTISVGELWGFTRFYKRFHLEHSMYLNDDCLQLNCTVGVFPTTIDRSMAIQVPESTIGAHFGMLFEDDESSDVTFCVEGDKFRAHKIVLAARSTVFKTQFFSGMDKFDGEILVTDMKPKVFKALLHFIYNDTLEQAEEFYLSQSSFMSSLSELFIVKLLAAAHQYDLPRLKLICESVLCKHISIDSVAHIMALSERYVASELKSICLQFATENLDAVMKSDGFKHLKETCPVLQFELLKSVAAIVERAKPSGSVDTDETPMPNEIDAETSSYNPSSDEEDDIPD</sequence>
<gene>
    <name evidence="7" type="ORF">AYBTSS11_LOCUS3723</name>
</gene>
<dbReference type="GO" id="GO:0016567">
    <property type="term" value="P:protein ubiquitination"/>
    <property type="evidence" value="ECO:0007669"/>
    <property type="project" value="InterPro"/>
</dbReference>
<comment type="pathway">
    <text evidence="2">Protein modification; protein ubiquitination.</text>
</comment>
<dbReference type="Pfam" id="PF22486">
    <property type="entry name" value="MATH_2"/>
    <property type="match status" value="1"/>
</dbReference>
<evidence type="ECO:0000256" key="3">
    <source>
        <dbReference type="ARBA" id="ARBA00010846"/>
    </source>
</evidence>
<dbReference type="CDD" id="cd00121">
    <property type="entry name" value="MATH"/>
    <property type="match status" value="1"/>
</dbReference>
<evidence type="ECO:0000259" key="6">
    <source>
        <dbReference type="PROSITE" id="PS50144"/>
    </source>
</evidence>
<evidence type="ECO:0000256" key="4">
    <source>
        <dbReference type="SAM" id="MobiDB-lite"/>
    </source>
</evidence>
<evidence type="ECO:0008006" key="9">
    <source>
        <dbReference type="Google" id="ProtNLM"/>
    </source>
</evidence>
<dbReference type="Gramene" id="rna-AYBTSS11_LOCUS3723">
    <property type="protein sequence ID" value="CAJ1919790.1"/>
    <property type="gene ID" value="gene-AYBTSS11_LOCUS3723"/>
</dbReference>
<dbReference type="PROSITE" id="PS50144">
    <property type="entry name" value="MATH"/>
    <property type="match status" value="1"/>
</dbReference>
<comment type="subcellular location">
    <subcellularLocation>
        <location evidence="1">Endomembrane system</location>
        <topology evidence="1">Peripheral membrane protein</topology>
    </subcellularLocation>
</comment>
<dbReference type="PROSITE" id="PS50097">
    <property type="entry name" value="BTB"/>
    <property type="match status" value="1"/>
</dbReference>
<comment type="similarity">
    <text evidence="3">Belongs to the Tdpoz family.</text>
</comment>
<keyword evidence="8" id="KW-1185">Reference proteome</keyword>
<dbReference type="PANTHER" id="PTHR26379">
    <property type="entry name" value="BTB/POZ AND MATH DOMAIN-CONTAINING PROTEIN 1"/>
    <property type="match status" value="1"/>
</dbReference>
<evidence type="ECO:0000259" key="5">
    <source>
        <dbReference type="PROSITE" id="PS50097"/>
    </source>
</evidence>
<dbReference type="InterPro" id="IPR002083">
    <property type="entry name" value="MATH/TRAF_dom"/>
</dbReference>
<dbReference type="Gene3D" id="1.25.40.420">
    <property type="match status" value="1"/>
</dbReference>
<organism evidence="7 8">
    <name type="scientific">Sphenostylis stenocarpa</name>
    <dbReference type="NCBI Taxonomy" id="92480"/>
    <lineage>
        <taxon>Eukaryota</taxon>
        <taxon>Viridiplantae</taxon>
        <taxon>Streptophyta</taxon>
        <taxon>Embryophyta</taxon>
        <taxon>Tracheophyta</taxon>
        <taxon>Spermatophyta</taxon>
        <taxon>Magnoliopsida</taxon>
        <taxon>eudicotyledons</taxon>
        <taxon>Gunneridae</taxon>
        <taxon>Pentapetalae</taxon>
        <taxon>rosids</taxon>
        <taxon>fabids</taxon>
        <taxon>Fabales</taxon>
        <taxon>Fabaceae</taxon>
        <taxon>Papilionoideae</taxon>
        <taxon>50 kb inversion clade</taxon>
        <taxon>NPAAA clade</taxon>
        <taxon>indigoferoid/millettioid clade</taxon>
        <taxon>Phaseoleae</taxon>
        <taxon>Sphenostylis</taxon>
    </lineage>
</organism>
<dbReference type="Gene3D" id="3.30.710.10">
    <property type="entry name" value="Potassium Channel Kv1.1, Chain A"/>
    <property type="match status" value="1"/>
</dbReference>
<dbReference type="Pfam" id="PF00651">
    <property type="entry name" value="BTB"/>
    <property type="match status" value="1"/>
</dbReference>
<accession>A0AA86RSR9</accession>
<dbReference type="Pfam" id="PF24570">
    <property type="entry name" value="BACK_BPM_SPOP"/>
    <property type="match status" value="1"/>
</dbReference>
<dbReference type="InterPro" id="IPR011333">
    <property type="entry name" value="SKP1/BTB/POZ_sf"/>
</dbReference>
<dbReference type="Gene3D" id="2.60.210.10">
    <property type="entry name" value="Apoptosis, Tumor Necrosis Factor Receptor Associated Protein 2, Chain A"/>
    <property type="match status" value="1"/>
</dbReference>
<evidence type="ECO:0000313" key="7">
    <source>
        <dbReference type="EMBL" id="CAJ1919790.1"/>
    </source>
</evidence>